<evidence type="ECO:0000313" key="2">
    <source>
        <dbReference type="Proteomes" id="UP000007819"/>
    </source>
</evidence>
<name>A0A8R2A9P4_ACYPI</name>
<keyword evidence="2" id="KW-1185">Reference proteome</keyword>
<dbReference type="KEGG" id="api:100165355"/>
<accession>A0A8R2A9P4</accession>
<reference evidence="2" key="1">
    <citation type="submission" date="2010-06" db="EMBL/GenBank/DDBJ databases">
        <authorList>
            <person name="Jiang H."/>
            <person name="Abraham K."/>
            <person name="Ali S."/>
            <person name="Alsbrooks S.L."/>
            <person name="Anim B.N."/>
            <person name="Anosike U.S."/>
            <person name="Attaway T."/>
            <person name="Bandaranaike D.P."/>
            <person name="Battles P.K."/>
            <person name="Bell S.N."/>
            <person name="Bell A.V."/>
            <person name="Beltran B."/>
            <person name="Bickham C."/>
            <person name="Bustamante Y."/>
            <person name="Caleb T."/>
            <person name="Canada A."/>
            <person name="Cardenas V."/>
            <person name="Carter K."/>
            <person name="Chacko J."/>
            <person name="Chandrabose M.N."/>
            <person name="Chavez D."/>
            <person name="Chavez A."/>
            <person name="Chen L."/>
            <person name="Chu H.-S."/>
            <person name="Claassen K.J."/>
            <person name="Cockrell R."/>
            <person name="Collins M."/>
            <person name="Cooper J.A."/>
            <person name="Cree A."/>
            <person name="Curry S.M."/>
            <person name="Da Y."/>
            <person name="Dao M.D."/>
            <person name="Das B."/>
            <person name="Davila M.-L."/>
            <person name="Davy-Carroll L."/>
            <person name="Denson S."/>
            <person name="Dinh H."/>
            <person name="Ebong V.E."/>
            <person name="Edwards J.R."/>
            <person name="Egan A."/>
            <person name="El-Daye J."/>
            <person name="Escobedo L."/>
            <person name="Fernandez S."/>
            <person name="Fernando P.R."/>
            <person name="Flagg N."/>
            <person name="Forbes L.D."/>
            <person name="Fowler R.G."/>
            <person name="Fu Q."/>
            <person name="Gabisi R.A."/>
            <person name="Ganer J."/>
            <person name="Garbino Pronczuk A."/>
            <person name="Garcia R.M."/>
            <person name="Garner T."/>
            <person name="Garrett T.E."/>
            <person name="Gonzalez D.A."/>
            <person name="Hamid H."/>
            <person name="Hawkins E.S."/>
            <person name="Hirani K."/>
            <person name="Hogues M.E."/>
            <person name="Hollins B."/>
            <person name="Hsiao C.-H."/>
            <person name="Jabil R."/>
            <person name="James M.L."/>
            <person name="Jhangiani S.N."/>
            <person name="Johnson B."/>
            <person name="Johnson Q."/>
            <person name="Joshi V."/>
            <person name="Kalu J.B."/>
            <person name="Kam C."/>
            <person name="Kashfia A."/>
            <person name="Keebler J."/>
            <person name="Kisamo H."/>
            <person name="Kovar C.L."/>
            <person name="Lago L.A."/>
            <person name="Lai C.-Y."/>
            <person name="Laidlaw J."/>
            <person name="Lara F."/>
            <person name="Le T.-K."/>
            <person name="Lee S.L."/>
            <person name="Legall F.H."/>
            <person name="Lemon S.J."/>
            <person name="Lewis L.R."/>
            <person name="Li B."/>
            <person name="Liu Y."/>
            <person name="Liu Y.-S."/>
            <person name="Lopez J."/>
            <person name="Lozado R.J."/>
            <person name="Lu J."/>
            <person name="Madu R.C."/>
            <person name="Maheshwari M."/>
            <person name="Maheshwari R."/>
            <person name="Malloy K."/>
            <person name="Martinez E."/>
            <person name="Mathew T."/>
            <person name="Mercado I.C."/>
            <person name="Mercado C."/>
            <person name="Meyer B."/>
            <person name="Montgomery K."/>
            <person name="Morgan M.B."/>
            <person name="Munidasa M."/>
            <person name="Nazareth L.V."/>
            <person name="Nelson J."/>
            <person name="Ng B.M."/>
            <person name="Nguyen N.B."/>
            <person name="Nguyen P.Q."/>
            <person name="Nguyen T."/>
            <person name="Obregon M."/>
            <person name="Okwuonu G.O."/>
            <person name="Onwere C.G."/>
            <person name="Orozco G."/>
            <person name="Parra A."/>
            <person name="Patel S."/>
            <person name="Patil S."/>
            <person name="Perez A."/>
            <person name="Perez Y."/>
            <person name="Pham C."/>
            <person name="Primus E.L."/>
            <person name="Pu L.-L."/>
            <person name="Puazo M."/>
            <person name="Qin X."/>
            <person name="Quiroz J.B."/>
            <person name="Reese J."/>
            <person name="Richards S."/>
            <person name="Rives C.M."/>
            <person name="Robberts R."/>
            <person name="Ruiz S.J."/>
            <person name="Ruiz M.J."/>
            <person name="Santibanez J."/>
            <person name="Schneider B.W."/>
            <person name="Sisson I."/>
            <person name="Smith M."/>
            <person name="Sodergren E."/>
            <person name="Song X.-Z."/>
            <person name="Song B.B."/>
            <person name="Summersgill H."/>
            <person name="Thelus R."/>
            <person name="Thornton R.D."/>
            <person name="Trejos Z.Y."/>
            <person name="Usmani K."/>
            <person name="Vattathil S."/>
            <person name="Villasana D."/>
            <person name="Walker D.L."/>
            <person name="Wang S."/>
            <person name="Wang K."/>
            <person name="White C.S."/>
            <person name="Williams A.C."/>
            <person name="Williamson J."/>
            <person name="Wilson K."/>
            <person name="Woghiren I.O."/>
            <person name="Woodworth J.R."/>
            <person name="Worley K.C."/>
            <person name="Wright R.A."/>
            <person name="Wu W."/>
            <person name="Young L."/>
            <person name="Zhang L."/>
            <person name="Zhang J."/>
            <person name="Zhu Y."/>
            <person name="Muzny D.M."/>
            <person name="Weinstock G."/>
            <person name="Gibbs R.A."/>
        </authorList>
    </citation>
    <scope>NUCLEOTIDE SEQUENCE [LARGE SCALE GENOMIC DNA]</scope>
    <source>
        <strain evidence="2">LSR1</strain>
    </source>
</reference>
<proteinExistence type="predicted"/>
<dbReference type="EnsemblMetazoa" id="XM_001947656.5">
    <property type="protein sequence ID" value="XP_001947691.2"/>
    <property type="gene ID" value="LOC100165355"/>
</dbReference>
<dbReference type="Proteomes" id="UP000007819">
    <property type="component" value="Chromosome A1"/>
</dbReference>
<dbReference type="RefSeq" id="XP_001947691.2">
    <property type="nucleotide sequence ID" value="XM_001947656.5"/>
</dbReference>
<protein>
    <submittedName>
        <fullName evidence="1">Uncharacterized protein</fullName>
    </submittedName>
</protein>
<reference evidence="1" key="2">
    <citation type="submission" date="2022-06" db="UniProtKB">
        <authorList>
            <consortium name="EnsemblMetazoa"/>
        </authorList>
    </citation>
    <scope>IDENTIFICATION</scope>
</reference>
<dbReference type="GeneID" id="100165355"/>
<organism evidence="1 2">
    <name type="scientific">Acyrthosiphon pisum</name>
    <name type="common">Pea aphid</name>
    <dbReference type="NCBI Taxonomy" id="7029"/>
    <lineage>
        <taxon>Eukaryota</taxon>
        <taxon>Metazoa</taxon>
        <taxon>Ecdysozoa</taxon>
        <taxon>Arthropoda</taxon>
        <taxon>Hexapoda</taxon>
        <taxon>Insecta</taxon>
        <taxon>Pterygota</taxon>
        <taxon>Neoptera</taxon>
        <taxon>Paraneoptera</taxon>
        <taxon>Hemiptera</taxon>
        <taxon>Sternorrhyncha</taxon>
        <taxon>Aphidomorpha</taxon>
        <taxon>Aphidoidea</taxon>
        <taxon>Aphididae</taxon>
        <taxon>Macrosiphini</taxon>
        <taxon>Acyrthosiphon</taxon>
    </lineage>
</organism>
<sequence>MSELPNDMDLTKFMDEVRSLHLKLDSVTKTLSTLDKKINDITESQQIGGETVRKSANSINIIIRFLADLSKLSPEELKNTLVEADAILNTVNPIPTDQNLDNTLEWNVTKDKLKTILKEVFDLLSSLPLDIKVNANNSVASTSTAYNNSKVEEEKILFWRKYKNKYNYIEKLKPKLPPLNNPVEEVVSLQDDVNGIVQNNVNPIVENDENSTVKNDLNDNTQNNVNDTAQNDLNGESTCTVKDIIQNEERYEFYKSRLQNSPYDNQFFKTHVKNSILTLALPNGETYVRPVSYVAPLIVLKKCDDICPIPLLKKTTDEQFQSTSNNINDSNSYNTTAKMIKRETRANKTKDVTNSFNTNVKTTTEKRRLTIKTSKYEPSKKKKN</sequence>
<evidence type="ECO:0000313" key="1">
    <source>
        <dbReference type="EnsemblMetazoa" id="XP_001947691.2"/>
    </source>
</evidence>
<dbReference type="AlphaFoldDB" id="A0A8R2A9P4"/>
<dbReference type="OrthoDB" id="6606922at2759"/>